<comment type="caution">
    <text evidence="1">The sequence shown here is derived from an EMBL/GenBank/DDBJ whole genome shotgun (WGS) entry which is preliminary data.</text>
</comment>
<dbReference type="AlphaFoldDB" id="A0A7W9Z0Y7"/>
<evidence type="ECO:0000313" key="2">
    <source>
        <dbReference type="Proteomes" id="UP000535501"/>
    </source>
</evidence>
<sequence>MQAVTLLKGTNAATALHKVRKNLILEQAHTEDLLTAMSEDLLDIVFVWPPVRANFGTNTVSSQTRKWVSLFQSVIA</sequence>
<gene>
    <name evidence="1" type="ORF">HNQ75_003900</name>
</gene>
<dbReference type="EMBL" id="JACHEJ010000015">
    <property type="protein sequence ID" value="MBB6181912.1"/>
    <property type="molecule type" value="Genomic_DNA"/>
</dbReference>
<evidence type="ECO:0000313" key="1">
    <source>
        <dbReference type="EMBL" id="MBB6181912.1"/>
    </source>
</evidence>
<reference evidence="1 2" key="1">
    <citation type="submission" date="2020-08" db="EMBL/GenBank/DDBJ databases">
        <title>Genomic Encyclopedia of Type Strains, Phase IV (KMG-IV): sequencing the most valuable type-strain genomes for metagenomic binning, comparative biology and taxonomic classification.</title>
        <authorList>
            <person name="Goeker M."/>
        </authorList>
    </citation>
    <scope>NUCLEOTIDE SEQUENCE [LARGE SCALE GENOMIC DNA]</scope>
    <source>
        <strain evidence="1 2">DSM 102134</strain>
    </source>
</reference>
<organism evidence="1 2">
    <name type="scientific">Pseudorhizobium flavum</name>
    <dbReference type="NCBI Taxonomy" id="1335061"/>
    <lineage>
        <taxon>Bacteria</taxon>
        <taxon>Pseudomonadati</taxon>
        <taxon>Pseudomonadota</taxon>
        <taxon>Alphaproteobacteria</taxon>
        <taxon>Hyphomicrobiales</taxon>
        <taxon>Rhizobiaceae</taxon>
        <taxon>Rhizobium/Agrobacterium group</taxon>
        <taxon>Pseudorhizobium</taxon>
    </lineage>
</organism>
<accession>A0A7W9Z0Y7</accession>
<proteinExistence type="predicted"/>
<dbReference type="Proteomes" id="UP000535501">
    <property type="component" value="Unassembled WGS sequence"/>
</dbReference>
<name>A0A7W9Z0Y7_9HYPH</name>
<protein>
    <submittedName>
        <fullName evidence="1">Uncharacterized protein</fullName>
    </submittedName>
</protein>
<keyword evidence="2" id="KW-1185">Reference proteome</keyword>